<dbReference type="InterPro" id="IPR058627">
    <property type="entry name" value="MdtA-like_C"/>
</dbReference>
<gene>
    <name evidence="5" type="ORF">GCM10017653_16290</name>
</gene>
<protein>
    <submittedName>
        <fullName evidence="5">Multidrug transporter</fullName>
    </submittedName>
</protein>
<keyword evidence="6" id="KW-1185">Reference proteome</keyword>
<sequence>MTFVIHNGMLMPLWMARAERERSPNAQRQCSAAPPFSLSTPEGVMRGRSPLSNFLNAVIVVGLAGALAGCGPADSSQHEPDKARPVLARPVAFEPRVGERSLVGIIQARVESDLSFRVQGKVARRLVNVGDVVHQGDALATLDEVDLGLQVEQAEAERGAAVAARAQAEAEFHRAERLSKDGWTTASTLDIRRAALEEAKGRLARAERALDLAKNASSYAVLRADAEGVITATAVEPGQVVQPGFAAIRLARTAEKEAVVAIPEASVERARTAKAVVTLWSNANARYEATLRELSPAADAATRTYLAKFPVTAAGPEVQLGMTATVTLTDPDAERVVRLPFTALVDQGKGPFVWTVDADGKLAARPITVAAYEAKDVLVSAGLTEGDRVVLVGAQKLDAGLPVRAVDQFSF</sequence>
<dbReference type="GO" id="GO:1990281">
    <property type="term" value="C:efflux pump complex"/>
    <property type="evidence" value="ECO:0007669"/>
    <property type="project" value="TreeGrafter"/>
</dbReference>
<evidence type="ECO:0000259" key="3">
    <source>
        <dbReference type="Pfam" id="PF25954"/>
    </source>
</evidence>
<dbReference type="EMBL" id="BSFM01000007">
    <property type="protein sequence ID" value="GLK83560.1"/>
    <property type="molecule type" value="Genomic_DNA"/>
</dbReference>
<accession>A0A9W6NAG4</accession>
<dbReference type="PANTHER" id="PTHR30469">
    <property type="entry name" value="MULTIDRUG RESISTANCE PROTEIN MDTA"/>
    <property type="match status" value="1"/>
</dbReference>
<comment type="caution">
    <text evidence="5">The sequence shown here is derived from an EMBL/GenBank/DDBJ whole genome shotgun (WGS) entry which is preliminary data.</text>
</comment>
<feature type="coiled-coil region" evidence="2">
    <location>
        <begin position="151"/>
        <end position="216"/>
    </location>
</feature>
<dbReference type="InterPro" id="IPR058792">
    <property type="entry name" value="Beta-barrel_RND_2"/>
</dbReference>
<dbReference type="GO" id="GO:0015562">
    <property type="term" value="F:efflux transmembrane transporter activity"/>
    <property type="evidence" value="ECO:0007669"/>
    <property type="project" value="TreeGrafter"/>
</dbReference>
<dbReference type="Proteomes" id="UP001143330">
    <property type="component" value="Unassembled WGS sequence"/>
</dbReference>
<dbReference type="Gene3D" id="2.40.50.100">
    <property type="match status" value="1"/>
</dbReference>
<feature type="domain" description="Multidrug resistance protein MdtA-like C-terminal permuted SH3" evidence="4">
    <location>
        <begin position="337"/>
        <end position="396"/>
    </location>
</feature>
<evidence type="ECO:0000256" key="2">
    <source>
        <dbReference type="SAM" id="Coils"/>
    </source>
</evidence>
<dbReference type="Pfam" id="PF25954">
    <property type="entry name" value="Beta-barrel_RND_2"/>
    <property type="match status" value="1"/>
</dbReference>
<dbReference type="Gene3D" id="1.10.287.470">
    <property type="entry name" value="Helix hairpin bin"/>
    <property type="match status" value="1"/>
</dbReference>
<reference evidence="5" key="2">
    <citation type="submission" date="2023-01" db="EMBL/GenBank/DDBJ databases">
        <authorList>
            <person name="Sun Q."/>
            <person name="Evtushenko L."/>
        </authorList>
    </citation>
    <scope>NUCLEOTIDE SEQUENCE</scope>
    <source>
        <strain evidence="5">VKM B-2789</strain>
    </source>
</reference>
<dbReference type="NCBIfam" id="TIGR01730">
    <property type="entry name" value="RND_mfp"/>
    <property type="match status" value="1"/>
</dbReference>
<dbReference type="AlphaFoldDB" id="A0A9W6NAG4"/>
<reference evidence="5" key="1">
    <citation type="journal article" date="2014" name="Int. J. Syst. Evol. Microbiol.">
        <title>Complete genome sequence of Corynebacterium casei LMG S-19264T (=DSM 44701T), isolated from a smear-ripened cheese.</title>
        <authorList>
            <consortium name="US DOE Joint Genome Institute (JGI-PGF)"/>
            <person name="Walter F."/>
            <person name="Albersmeier A."/>
            <person name="Kalinowski J."/>
            <person name="Ruckert C."/>
        </authorList>
    </citation>
    <scope>NUCLEOTIDE SEQUENCE</scope>
    <source>
        <strain evidence="5">VKM B-2789</strain>
    </source>
</reference>
<feature type="domain" description="CusB-like beta-barrel" evidence="3">
    <location>
        <begin position="259"/>
        <end position="330"/>
    </location>
</feature>
<dbReference type="PANTHER" id="PTHR30469:SF18">
    <property type="entry name" value="RESISTANCE-NODULATION-CELL DIVISION (RND) EFFLUX MEMBRANE FUSION PROTEIN-RELATED"/>
    <property type="match status" value="1"/>
</dbReference>
<dbReference type="InterPro" id="IPR006143">
    <property type="entry name" value="RND_pump_MFP"/>
</dbReference>
<dbReference type="Gene3D" id="2.40.420.20">
    <property type="match status" value="1"/>
</dbReference>
<evidence type="ECO:0000256" key="1">
    <source>
        <dbReference type="ARBA" id="ARBA00009477"/>
    </source>
</evidence>
<dbReference type="SUPFAM" id="SSF111369">
    <property type="entry name" value="HlyD-like secretion proteins"/>
    <property type="match status" value="1"/>
</dbReference>
<dbReference type="Pfam" id="PF25967">
    <property type="entry name" value="RND-MFP_C"/>
    <property type="match status" value="1"/>
</dbReference>
<organism evidence="5 6">
    <name type="scientific">Ancylobacter defluvii</name>
    <dbReference type="NCBI Taxonomy" id="1282440"/>
    <lineage>
        <taxon>Bacteria</taxon>
        <taxon>Pseudomonadati</taxon>
        <taxon>Pseudomonadota</taxon>
        <taxon>Alphaproteobacteria</taxon>
        <taxon>Hyphomicrobiales</taxon>
        <taxon>Xanthobacteraceae</taxon>
        <taxon>Ancylobacter</taxon>
    </lineage>
</organism>
<comment type="similarity">
    <text evidence="1">Belongs to the membrane fusion protein (MFP) (TC 8.A.1) family.</text>
</comment>
<name>A0A9W6NAG4_9HYPH</name>
<proteinExistence type="inferred from homology"/>
<evidence type="ECO:0000259" key="4">
    <source>
        <dbReference type="Pfam" id="PF25967"/>
    </source>
</evidence>
<evidence type="ECO:0000313" key="6">
    <source>
        <dbReference type="Proteomes" id="UP001143330"/>
    </source>
</evidence>
<dbReference type="Gene3D" id="2.40.30.170">
    <property type="match status" value="1"/>
</dbReference>
<keyword evidence="2" id="KW-0175">Coiled coil</keyword>
<evidence type="ECO:0000313" key="5">
    <source>
        <dbReference type="EMBL" id="GLK83560.1"/>
    </source>
</evidence>